<protein>
    <submittedName>
        <fullName evidence="3">Uncharacterized protein</fullName>
    </submittedName>
</protein>
<organism evidence="3 4">
    <name type="scientific">Paenibacillus herberti</name>
    <dbReference type="NCBI Taxonomy" id="1619309"/>
    <lineage>
        <taxon>Bacteria</taxon>
        <taxon>Bacillati</taxon>
        <taxon>Bacillota</taxon>
        <taxon>Bacilli</taxon>
        <taxon>Bacillales</taxon>
        <taxon>Paenibacillaceae</taxon>
        <taxon>Paenibacillus</taxon>
    </lineage>
</organism>
<feature type="transmembrane region" description="Helical" evidence="2">
    <location>
        <begin position="46"/>
        <end position="66"/>
    </location>
</feature>
<proteinExistence type="predicted"/>
<feature type="compositionally biased region" description="Basic and acidic residues" evidence="1">
    <location>
        <begin position="18"/>
        <end position="29"/>
    </location>
</feature>
<keyword evidence="2" id="KW-1133">Transmembrane helix</keyword>
<comment type="caution">
    <text evidence="3">The sequence shown here is derived from an EMBL/GenBank/DDBJ whole genome shotgun (WGS) entry which is preliminary data.</text>
</comment>
<evidence type="ECO:0000313" key="3">
    <source>
        <dbReference type="EMBL" id="OXM16682.1"/>
    </source>
</evidence>
<reference evidence="3 4" key="1">
    <citation type="submission" date="2017-07" db="EMBL/GenBank/DDBJ databases">
        <title>Paenibacillus herberti R33 genome sequencing and assembly.</title>
        <authorList>
            <person name="Su W."/>
        </authorList>
    </citation>
    <scope>NUCLEOTIDE SEQUENCE [LARGE SCALE GENOMIC DNA]</scope>
    <source>
        <strain evidence="3 4">R33</strain>
    </source>
</reference>
<keyword evidence="2" id="KW-0812">Transmembrane</keyword>
<sequence length="89" mass="10180">MSRIEKFGRRRREPSGSGEREKSEQKSDLPSRSQKHPSLRPRMFRLLMQTLVFLFILLSGCLFFWGRSLFLEAGEPPGAAVWKGIGDSP</sequence>
<dbReference type="Proteomes" id="UP000215145">
    <property type="component" value="Unassembled WGS sequence"/>
</dbReference>
<dbReference type="EMBL" id="NMUQ01000001">
    <property type="protein sequence ID" value="OXM16682.1"/>
    <property type="molecule type" value="Genomic_DNA"/>
</dbReference>
<accession>A0A229P364</accession>
<dbReference type="AlphaFoldDB" id="A0A229P364"/>
<keyword evidence="4" id="KW-1185">Reference proteome</keyword>
<keyword evidence="2" id="KW-0472">Membrane</keyword>
<gene>
    <name evidence="3" type="ORF">CGZ75_08485</name>
</gene>
<evidence type="ECO:0000256" key="1">
    <source>
        <dbReference type="SAM" id="MobiDB-lite"/>
    </source>
</evidence>
<evidence type="ECO:0000313" key="4">
    <source>
        <dbReference type="Proteomes" id="UP000215145"/>
    </source>
</evidence>
<dbReference type="RefSeq" id="WP_089523766.1">
    <property type="nucleotide sequence ID" value="NZ_NMUQ01000001.1"/>
</dbReference>
<name>A0A229P364_9BACL</name>
<feature type="region of interest" description="Disordered" evidence="1">
    <location>
        <begin position="1"/>
        <end position="36"/>
    </location>
</feature>
<evidence type="ECO:0000256" key="2">
    <source>
        <dbReference type="SAM" id="Phobius"/>
    </source>
</evidence>